<organism evidence="1 2">
    <name type="scientific">Pocillopora meandrina</name>
    <dbReference type="NCBI Taxonomy" id="46732"/>
    <lineage>
        <taxon>Eukaryota</taxon>
        <taxon>Metazoa</taxon>
        <taxon>Cnidaria</taxon>
        <taxon>Anthozoa</taxon>
        <taxon>Hexacorallia</taxon>
        <taxon>Scleractinia</taxon>
        <taxon>Astrocoeniina</taxon>
        <taxon>Pocilloporidae</taxon>
        <taxon>Pocillopora</taxon>
    </lineage>
</organism>
<name>A0AAU9W2Z4_9CNID</name>
<evidence type="ECO:0000313" key="2">
    <source>
        <dbReference type="Proteomes" id="UP001159428"/>
    </source>
</evidence>
<proteinExistence type="predicted"/>
<dbReference type="AlphaFoldDB" id="A0AAU9W2Z4"/>
<dbReference type="Proteomes" id="UP001159428">
    <property type="component" value="Unassembled WGS sequence"/>
</dbReference>
<dbReference type="EMBL" id="CALNXJ010000007">
    <property type="protein sequence ID" value="CAH3044514.1"/>
    <property type="molecule type" value="Genomic_DNA"/>
</dbReference>
<accession>A0AAU9W2Z4</accession>
<reference evidence="1 2" key="1">
    <citation type="submission" date="2022-05" db="EMBL/GenBank/DDBJ databases">
        <authorList>
            <consortium name="Genoscope - CEA"/>
            <person name="William W."/>
        </authorList>
    </citation>
    <scope>NUCLEOTIDE SEQUENCE [LARGE SCALE GENOMIC DNA]</scope>
</reference>
<evidence type="ECO:0000313" key="1">
    <source>
        <dbReference type="EMBL" id="CAH3044514.1"/>
    </source>
</evidence>
<sequence length="101" mass="11903">MAYMTQQGFEIPKRKLLNLNGNPYKYWLFRNNFEVNIAKRVPDTKMSLTYLIQHCAGKVRKPLRTVLLFLYQNKITGKPKRSCTTELDKNTIFVQEMLQSS</sequence>
<comment type="caution">
    <text evidence="1">The sequence shown here is derived from an EMBL/GenBank/DDBJ whole genome shotgun (WGS) entry which is preliminary data.</text>
</comment>
<protein>
    <submittedName>
        <fullName evidence="1">Uncharacterized protein</fullName>
    </submittedName>
</protein>
<gene>
    <name evidence="1" type="ORF">PMEA_00031222</name>
</gene>
<keyword evidence="2" id="KW-1185">Reference proteome</keyword>